<reference evidence="3 4" key="1">
    <citation type="journal article" date="2008" name="Int. J. Syst. Evol. Microbiol.">
        <title>Luteimonas marina sp. nov., isolated from seawater.</title>
        <authorList>
            <person name="Baik K.S."/>
            <person name="Park S.C."/>
            <person name="Kim M.S."/>
            <person name="Kim E.M."/>
            <person name="Park C."/>
            <person name="Chun J."/>
            <person name="Seong C.N."/>
        </authorList>
    </citation>
    <scope>NUCLEOTIDE SEQUENCE [LARGE SCALE GENOMIC DNA]</scope>
    <source>
        <strain evidence="3 4">FR1330</strain>
    </source>
</reference>
<feature type="domain" description="EamA" evidence="2">
    <location>
        <begin position="7"/>
        <end position="141"/>
    </location>
</feature>
<dbReference type="InterPro" id="IPR037185">
    <property type="entry name" value="EmrE-like"/>
</dbReference>
<evidence type="ECO:0000256" key="1">
    <source>
        <dbReference type="SAM" id="Phobius"/>
    </source>
</evidence>
<dbReference type="SUPFAM" id="SSF103481">
    <property type="entry name" value="Multidrug resistance efflux transporter EmrE"/>
    <property type="match status" value="1"/>
</dbReference>
<protein>
    <submittedName>
        <fullName evidence="3">EamA family transporter</fullName>
    </submittedName>
</protein>
<feature type="transmembrane region" description="Helical" evidence="1">
    <location>
        <begin position="69"/>
        <end position="90"/>
    </location>
</feature>
<feature type="transmembrane region" description="Helical" evidence="1">
    <location>
        <begin position="6"/>
        <end position="24"/>
    </location>
</feature>
<proteinExistence type="predicted"/>
<name>A0A5C5TX69_9GAMM</name>
<organism evidence="3 4">
    <name type="scientific">Luteimonas marina</name>
    <dbReference type="NCBI Taxonomy" id="488485"/>
    <lineage>
        <taxon>Bacteria</taxon>
        <taxon>Pseudomonadati</taxon>
        <taxon>Pseudomonadota</taxon>
        <taxon>Gammaproteobacteria</taxon>
        <taxon>Lysobacterales</taxon>
        <taxon>Lysobacteraceae</taxon>
        <taxon>Luteimonas</taxon>
    </lineage>
</organism>
<dbReference type="PANTHER" id="PTHR22911">
    <property type="entry name" value="ACYL-MALONYL CONDENSING ENZYME-RELATED"/>
    <property type="match status" value="1"/>
</dbReference>
<dbReference type="GO" id="GO:0016020">
    <property type="term" value="C:membrane"/>
    <property type="evidence" value="ECO:0007669"/>
    <property type="project" value="InterPro"/>
</dbReference>
<keyword evidence="1" id="KW-1133">Transmembrane helix</keyword>
<dbReference type="AlphaFoldDB" id="A0A5C5TX69"/>
<accession>A0A5C5TX69</accession>
<keyword evidence="1" id="KW-0472">Membrane</keyword>
<feature type="transmembrane region" description="Helical" evidence="1">
    <location>
        <begin position="36"/>
        <end position="57"/>
    </location>
</feature>
<dbReference type="PANTHER" id="PTHR22911:SF137">
    <property type="entry name" value="SOLUTE CARRIER FAMILY 35 MEMBER G2-RELATED"/>
    <property type="match status" value="1"/>
</dbReference>
<dbReference type="OrthoDB" id="9806718at2"/>
<evidence type="ECO:0000259" key="2">
    <source>
        <dbReference type="Pfam" id="PF00892"/>
    </source>
</evidence>
<evidence type="ECO:0000313" key="3">
    <source>
        <dbReference type="EMBL" id="TWT18227.1"/>
    </source>
</evidence>
<keyword evidence="4" id="KW-1185">Reference proteome</keyword>
<keyword evidence="1" id="KW-0812">Transmembrane</keyword>
<sequence length="144" mass="15323">MPSSPNWLVWALLSACFAAITAVLAKVGVKGVDSDLAMAIRAAIVAIIAVPFVMVAGKWSNPLDLQPRTLVFLALSAFAAGASWVCYFRALQIGEAFKVAPIDKFSVVLVAVFAFMFLGERPSGRDWAGIGLITTGLVLLALRR</sequence>
<dbReference type="Gene3D" id="1.10.3730.20">
    <property type="match status" value="1"/>
</dbReference>
<dbReference type="Pfam" id="PF00892">
    <property type="entry name" value="EamA"/>
    <property type="match status" value="1"/>
</dbReference>
<dbReference type="FunFam" id="1.10.3730.20:FF:000009">
    <property type="entry name" value="EamA family transporter"/>
    <property type="match status" value="1"/>
</dbReference>
<gene>
    <name evidence="3" type="ORF">FQY83_15440</name>
</gene>
<dbReference type="Proteomes" id="UP000319980">
    <property type="component" value="Unassembled WGS sequence"/>
</dbReference>
<dbReference type="EMBL" id="VOHK01000007">
    <property type="protein sequence ID" value="TWT18227.1"/>
    <property type="molecule type" value="Genomic_DNA"/>
</dbReference>
<feature type="transmembrane region" description="Helical" evidence="1">
    <location>
        <begin position="125"/>
        <end position="142"/>
    </location>
</feature>
<comment type="caution">
    <text evidence="3">The sequence shown here is derived from an EMBL/GenBank/DDBJ whole genome shotgun (WGS) entry which is preliminary data.</text>
</comment>
<dbReference type="InterPro" id="IPR000620">
    <property type="entry name" value="EamA_dom"/>
</dbReference>
<evidence type="ECO:0000313" key="4">
    <source>
        <dbReference type="Proteomes" id="UP000319980"/>
    </source>
</evidence>